<keyword evidence="2" id="KW-1185">Reference proteome</keyword>
<sequence length="498" mass="55502">MRLAPQLLRVLGSSPFKQPGNDSVGSGSLRLEVSKKNPSAYKVCTLQKVDSSEGINAESGSWTGRRITWVAPTSSYDSIPSSAPVADGFVDASHVLQLRLTLEEAPISSAARKDYIDRVQDAIATYPDIDAIHIIGNWSSFDEVQELDDSEPLWKALGGANPSHIALESTSDRKSSLAEIFASYPPWYRLQSFYLLAHPTREERRRQWPFSPSKDMCTRPSLYPGCFKNLENLSVKNLHFKGFYFNPEGGATALRSLAFAGDQATNALARTVFSNPEMPKTLHSLKLHCNGSKKKQARGDMTMIHLFLHECKALVKLDVVLNDSGPSHPPLDMATSATTSTPWPWSVLTRVPYYRKRVMASDSSPEPTSWPWNVLTMAGGPRRKYVPPYAGLYDSIPNTLTSLSFRGPPSSYMLDDLDMWIEKANNPRWLPNLKHTSFDLDLPNVLDDADWSQDLKEKLDDKPFTLLLVLGKRGHHMGVAGCHHIQQRLDSALNAHRS</sequence>
<gene>
    <name evidence="1" type="ORF">FA13DRAFT_1808635</name>
</gene>
<protein>
    <submittedName>
        <fullName evidence="1">Uncharacterized protein</fullName>
    </submittedName>
</protein>
<accession>A0A4Y7TX79</accession>
<organism evidence="1 2">
    <name type="scientific">Coprinellus micaceus</name>
    <name type="common">Glistening ink-cap mushroom</name>
    <name type="synonym">Coprinus micaceus</name>
    <dbReference type="NCBI Taxonomy" id="71717"/>
    <lineage>
        <taxon>Eukaryota</taxon>
        <taxon>Fungi</taxon>
        <taxon>Dikarya</taxon>
        <taxon>Basidiomycota</taxon>
        <taxon>Agaricomycotina</taxon>
        <taxon>Agaricomycetes</taxon>
        <taxon>Agaricomycetidae</taxon>
        <taxon>Agaricales</taxon>
        <taxon>Agaricineae</taxon>
        <taxon>Psathyrellaceae</taxon>
        <taxon>Coprinellus</taxon>
    </lineage>
</organism>
<evidence type="ECO:0000313" key="2">
    <source>
        <dbReference type="Proteomes" id="UP000298030"/>
    </source>
</evidence>
<dbReference type="EMBL" id="QPFP01000002">
    <property type="protein sequence ID" value="TEB38767.1"/>
    <property type="molecule type" value="Genomic_DNA"/>
</dbReference>
<dbReference type="AlphaFoldDB" id="A0A4Y7TX79"/>
<name>A0A4Y7TX79_COPMI</name>
<comment type="caution">
    <text evidence="1">The sequence shown here is derived from an EMBL/GenBank/DDBJ whole genome shotgun (WGS) entry which is preliminary data.</text>
</comment>
<proteinExistence type="predicted"/>
<evidence type="ECO:0000313" key="1">
    <source>
        <dbReference type="EMBL" id="TEB38767.1"/>
    </source>
</evidence>
<reference evidence="1 2" key="1">
    <citation type="journal article" date="2019" name="Nat. Ecol. Evol.">
        <title>Megaphylogeny resolves global patterns of mushroom evolution.</title>
        <authorList>
            <person name="Varga T."/>
            <person name="Krizsan K."/>
            <person name="Foldi C."/>
            <person name="Dima B."/>
            <person name="Sanchez-Garcia M."/>
            <person name="Sanchez-Ramirez S."/>
            <person name="Szollosi G.J."/>
            <person name="Szarkandi J.G."/>
            <person name="Papp V."/>
            <person name="Albert L."/>
            <person name="Andreopoulos W."/>
            <person name="Angelini C."/>
            <person name="Antonin V."/>
            <person name="Barry K.W."/>
            <person name="Bougher N.L."/>
            <person name="Buchanan P."/>
            <person name="Buyck B."/>
            <person name="Bense V."/>
            <person name="Catcheside P."/>
            <person name="Chovatia M."/>
            <person name="Cooper J."/>
            <person name="Damon W."/>
            <person name="Desjardin D."/>
            <person name="Finy P."/>
            <person name="Geml J."/>
            <person name="Haridas S."/>
            <person name="Hughes K."/>
            <person name="Justo A."/>
            <person name="Karasinski D."/>
            <person name="Kautmanova I."/>
            <person name="Kiss B."/>
            <person name="Kocsube S."/>
            <person name="Kotiranta H."/>
            <person name="LaButti K.M."/>
            <person name="Lechner B.E."/>
            <person name="Liimatainen K."/>
            <person name="Lipzen A."/>
            <person name="Lukacs Z."/>
            <person name="Mihaltcheva S."/>
            <person name="Morgado L.N."/>
            <person name="Niskanen T."/>
            <person name="Noordeloos M.E."/>
            <person name="Ohm R.A."/>
            <person name="Ortiz-Santana B."/>
            <person name="Ovrebo C."/>
            <person name="Racz N."/>
            <person name="Riley R."/>
            <person name="Savchenko A."/>
            <person name="Shiryaev A."/>
            <person name="Soop K."/>
            <person name="Spirin V."/>
            <person name="Szebenyi C."/>
            <person name="Tomsovsky M."/>
            <person name="Tulloss R.E."/>
            <person name="Uehling J."/>
            <person name="Grigoriev I.V."/>
            <person name="Vagvolgyi C."/>
            <person name="Papp T."/>
            <person name="Martin F.M."/>
            <person name="Miettinen O."/>
            <person name="Hibbett D.S."/>
            <person name="Nagy L.G."/>
        </authorList>
    </citation>
    <scope>NUCLEOTIDE SEQUENCE [LARGE SCALE GENOMIC DNA]</scope>
    <source>
        <strain evidence="1 2">FP101781</strain>
    </source>
</reference>
<dbReference type="Proteomes" id="UP000298030">
    <property type="component" value="Unassembled WGS sequence"/>
</dbReference>